<protein>
    <submittedName>
        <fullName evidence="3">Signal recognition particle, SRP9/SRP14 subunit</fullName>
    </submittedName>
</protein>
<accession>A0A3P8BX37</accession>
<dbReference type="OrthoDB" id="5826736at2759"/>
<dbReference type="AlphaFoldDB" id="A0A183FPC5"/>
<name>A0A183FPC5_HELPZ</name>
<keyword evidence="2" id="KW-1185">Reference proteome</keyword>
<dbReference type="WBParaSite" id="HPBE_0000945001-mRNA-1">
    <property type="protein sequence ID" value="HPBE_0000945001-mRNA-1"/>
    <property type="gene ID" value="HPBE_0000945001"/>
</dbReference>
<dbReference type="Proteomes" id="UP000050761">
    <property type="component" value="Unassembled WGS sequence"/>
</dbReference>
<reference evidence="3" key="2">
    <citation type="submission" date="2019-09" db="UniProtKB">
        <authorList>
            <consortium name="WormBaseParasite"/>
        </authorList>
    </citation>
    <scope>IDENTIFICATION</scope>
</reference>
<organism evidence="2 3">
    <name type="scientific">Heligmosomoides polygyrus</name>
    <name type="common">Parasitic roundworm</name>
    <dbReference type="NCBI Taxonomy" id="6339"/>
    <lineage>
        <taxon>Eukaryota</taxon>
        <taxon>Metazoa</taxon>
        <taxon>Ecdysozoa</taxon>
        <taxon>Nematoda</taxon>
        <taxon>Chromadorea</taxon>
        <taxon>Rhabditida</taxon>
        <taxon>Rhabditina</taxon>
        <taxon>Rhabditomorpha</taxon>
        <taxon>Strongyloidea</taxon>
        <taxon>Heligmosomidae</taxon>
        <taxon>Heligmosomoides</taxon>
    </lineage>
</organism>
<proteinExistence type="predicted"/>
<gene>
    <name evidence="1" type="ORF">HPBE_LOCUS9451</name>
</gene>
<evidence type="ECO:0000313" key="1">
    <source>
        <dbReference type="EMBL" id="VDO80768.1"/>
    </source>
</evidence>
<evidence type="ECO:0000313" key="2">
    <source>
        <dbReference type="Proteomes" id="UP000050761"/>
    </source>
</evidence>
<reference evidence="1 2" key="1">
    <citation type="submission" date="2018-11" db="EMBL/GenBank/DDBJ databases">
        <authorList>
            <consortium name="Pathogen Informatics"/>
        </authorList>
    </citation>
    <scope>NUCLEOTIDE SEQUENCE [LARGE SCALE GENOMIC DNA]</scope>
</reference>
<dbReference type="EMBL" id="UZAH01026441">
    <property type="protein sequence ID" value="VDO80768.1"/>
    <property type="molecule type" value="Genomic_DNA"/>
</dbReference>
<evidence type="ECO:0000313" key="3">
    <source>
        <dbReference type="WBParaSite" id="HPBE_0000945001-mRNA-1"/>
    </source>
</evidence>
<sequence>MYKTFFEDRLYFVYWLPELKVLGVCNGSSEVYELIVSEKERADFVNASETILPSIWKESMDKKLFTISSLSRDSNCVISFGTRRNFTLRANHDLGRLAFIMEEMLKCIEVIQSASKLEIQCVFWLIRRFQKLIVDSSQKVQYKSKKPVAEVPVKRRKGPARGIQWDEE</sequence>
<accession>A0A183FPC5</accession>